<proteinExistence type="predicted"/>
<keyword evidence="2" id="KW-1185">Reference proteome</keyword>
<name>A0A812C1X2_ACAPH</name>
<dbReference type="EMBL" id="CAHIKZ030001024">
    <property type="protein sequence ID" value="CAE1249773.1"/>
    <property type="molecule type" value="Genomic_DNA"/>
</dbReference>
<dbReference type="AlphaFoldDB" id="A0A812C1X2"/>
<organism evidence="1 2">
    <name type="scientific">Acanthosepion pharaonis</name>
    <name type="common">Pharaoh cuttlefish</name>
    <name type="synonym">Sepia pharaonis</name>
    <dbReference type="NCBI Taxonomy" id="158019"/>
    <lineage>
        <taxon>Eukaryota</taxon>
        <taxon>Metazoa</taxon>
        <taxon>Spiralia</taxon>
        <taxon>Lophotrochozoa</taxon>
        <taxon>Mollusca</taxon>
        <taxon>Cephalopoda</taxon>
        <taxon>Coleoidea</taxon>
        <taxon>Decapodiformes</taxon>
        <taxon>Sepiida</taxon>
        <taxon>Sepiina</taxon>
        <taxon>Sepiidae</taxon>
        <taxon>Acanthosepion</taxon>
    </lineage>
</organism>
<dbReference type="SUPFAM" id="SSF49265">
    <property type="entry name" value="Fibronectin type III"/>
    <property type="match status" value="1"/>
</dbReference>
<dbReference type="CDD" id="cd00063">
    <property type="entry name" value="FN3"/>
    <property type="match status" value="1"/>
</dbReference>
<evidence type="ECO:0000313" key="1">
    <source>
        <dbReference type="EMBL" id="CAE1249773.1"/>
    </source>
</evidence>
<dbReference type="Proteomes" id="UP000597762">
    <property type="component" value="Unassembled WGS sequence"/>
</dbReference>
<reference evidence="1" key="1">
    <citation type="submission" date="2021-01" db="EMBL/GenBank/DDBJ databases">
        <authorList>
            <person name="Li R."/>
            <person name="Bekaert M."/>
        </authorList>
    </citation>
    <scope>NUCLEOTIDE SEQUENCE</scope>
    <source>
        <strain evidence="1">Farmed</strain>
    </source>
</reference>
<dbReference type="InterPro" id="IPR003961">
    <property type="entry name" value="FN3_dom"/>
</dbReference>
<accession>A0A812C1X2</accession>
<dbReference type="InterPro" id="IPR036116">
    <property type="entry name" value="FN3_sf"/>
</dbReference>
<dbReference type="InterPro" id="IPR013783">
    <property type="entry name" value="Ig-like_fold"/>
</dbReference>
<gene>
    <name evidence="1" type="ORF">SPHA_26787</name>
</gene>
<evidence type="ECO:0008006" key="3">
    <source>
        <dbReference type="Google" id="ProtNLM"/>
    </source>
</evidence>
<protein>
    <recommendedName>
        <fullName evidence="3">Fibronectin type-III domain-containing protein</fullName>
    </recommendedName>
</protein>
<evidence type="ECO:0000313" key="2">
    <source>
        <dbReference type="Proteomes" id="UP000597762"/>
    </source>
</evidence>
<sequence length="159" mass="17787">MSQLQLIGHAPDIDAHGHHTFCPSLSFLHALIFPFFLSCFLTGYHDDLPTGLPTKPNGATYIPPVVRPIGPRPKPPVNVTVKLLHGAVNITWSAPEKSNISIFYYVIEYCNSTIWRRLEDVVLTPKTCHSLLLSLILCCKSFEFCSFSSFFPSVSFISF</sequence>
<dbReference type="Gene3D" id="2.60.40.10">
    <property type="entry name" value="Immunoglobulins"/>
    <property type="match status" value="1"/>
</dbReference>
<comment type="caution">
    <text evidence="1">The sequence shown here is derived from an EMBL/GenBank/DDBJ whole genome shotgun (WGS) entry which is preliminary data.</text>
</comment>